<dbReference type="Proteomes" id="UP001314903">
    <property type="component" value="Unassembled WGS sequence"/>
</dbReference>
<dbReference type="EC" id="3.1.21.-" evidence="3"/>
<evidence type="ECO:0000313" key="4">
    <source>
        <dbReference type="Proteomes" id="UP001314903"/>
    </source>
</evidence>
<dbReference type="InterPro" id="IPR032466">
    <property type="entry name" value="Metal_Hydrolase"/>
</dbReference>
<accession>A0ABS4KJV1</accession>
<sequence>MLFDTHAHLDDSRFDSDRDELIEKIHNEGISLIVNPGADIDSSKRAIDLAARYDFIYATVGVHPHDAKDLKEEDFEKIEEMAKADKVVAIGEIGLDYYYDNSPREIQKQVFIRQIEIANRLGLPIVIHSRDASQDTYDIIKKYKKDDIGCLLHCYGQSLEMAELYIEMGCYISFAGPLTFKNSHKLKEIARSIPFEKILIETDTPYLTPEPFRGKRNDPSKVRYVALELAKLKNIDPQQAMEITMKNGLEFFSIKL</sequence>
<dbReference type="Pfam" id="PF01026">
    <property type="entry name" value="TatD_DNase"/>
    <property type="match status" value="1"/>
</dbReference>
<dbReference type="PANTHER" id="PTHR46124:SF2">
    <property type="entry name" value="D-AMINOACYL-TRNA DEACYLASE"/>
    <property type="match status" value="1"/>
</dbReference>
<protein>
    <submittedName>
        <fullName evidence="3">TatD DNase family protein</fullName>
        <ecNumber evidence="3">3.1.21.-</ecNumber>
    </submittedName>
</protein>
<keyword evidence="2 3" id="KW-0378">Hydrolase</keyword>
<dbReference type="CDD" id="cd01310">
    <property type="entry name" value="TatD_DNAse"/>
    <property type="match status" value="1"/>
</dbReference>
<evidence type="ECO:0000256" key="2">
    <source>
        <dbReference type="ARBA" id="ARBA00022801"/>
    </source>
</evidence>
<name>A0ABS4KJV1_9FIRM</name>
<keyword evidence="1" id="KW-0479">Metal-binding</keyword>
<keyword evidence="4" id="KW-1185">Reference proteome</keyword>
<dbReference type="NCBIfam" id="TIGR00010">
    <property type="entry name" value="YchF/TatD family DNA exonuclease"/>
    <property type="match status" value="1"/>
</dbReference>
<dbReference type="PROSITE" id="PS01137">
    <property type="entry name" value="TATD_1"/>
    <property type="match status" value="1"/>
</dbReference>
<evidence type="ECO:0000313" key="3">
    <source>
        <dbReference type="EMBL" id="MBP2028067.1"/>
    </source>
</evidence>
<comment type="caution">
    <text evidence="3">The sequence shown here is derived from an EMBL/GenBank/DDBJ whole genome shotgun (WGS) entry which is preliminary data.</text>
</comment>
<dbReference type="RefSeq" id="WP_209661124.1">
    <property type="nucleotide sequence ID" value="NZ_JAGGLI010000020.1"/>
</dbReference>
<dbReference type="GO" id="GO:0016787">
    <property type="term" value="F:hydrolase activity"/>
    <property type="evidence" value="ECO:0007669"/>
    <property type="project" value="UniProtKB-KW"/>
</dbReference>
<dbReference type="SUPFAM" id="SSF51556">
    <property type="entry name" value="Metallo-dependent hydrolases"/>
    <property type="match status" value="1"/>
</dbReference>
<dbReference type="EMBL" id="JAGGLI010000020">
    <property type="protein sequence ID" value="MBP2028067.1"/>
    <property type="molecule type" value="Genomic_DNA"/>
</dbReference>
<proteinExistence type="predicted"/>
<evidence type="ECO:0000256" key="1">
    <source>
        <dbReference type="ARBA" id="ARBA00022723"/>
    </source>
</evidence>
<dbReference type="PIRSF" id="PIRSF005902">
    <property type="entry name" value="DNase_TatD"/>
    <property type="match status" value="1"/>
</dbReference>
<organism evidence="3 4">
    <name type="scientific">Acetoanaerobium pronyense</name>
    <dbReference type="NCBI Taxonomy" id="1482736"/>
    <lineage>
        <taxon>Bacteria</taxon>
        <taxon>Bacillati</taxon>
        <taxon>Bacillota</taxon>
        <taxon>Clostridia</taxon>
        <taxon>Peptostreptococcales</taxon>
        <taxon>Filifactoraceae</taxon>
        <taxon>Acetoanaerobium</taxon>
    </lineage>
</organism>
<reference evidence="3 4" key="1">
    <citation type="submission" date="2021-03" db="EMBL/GenBank/DDBJ databases">
        <title>Genomic Encyclopedia of Type Strains, Phase IV (KMG-IV): sequencing the most valuable type-strain genomes for metagenomic binning, comparative biology and taxonomic classification.</title>
        <authorList>
            <person name="Goeker M."/>
        </authorList>
    </citation>
    <scope>NUCLEOTIDE SEQUENCE [LARGE SCALE GENOMIC DNA]</scope>
    <source>
        <strain evidence="3 4">DSM 27512</strain>
    </source>
</reference>
<gene>
    <name evidence="3" type="ORF">J2Z35_001866</name>
</gene>
<dbReference type="Gene3D" id="3.20.20.140">
    <property type="entry name" value="Metal-dependent hydrolases"/>
    <property type="match status" value="1"/>
</dbReference>
<dbReference type="InterPro" id="IPR018228">
    <property type="entry name" value="DNase_TatD-rel_CS"/>
</dbReference>
<dbReference type="InterPro" id="IPR001130">
    <property type="entry name" value="TatD-like"/>
</dbReference>
<dbReference type="InterPro" id="IPR015991">
    <property type="entry name" value="TatD/YcfH-like"/>
</dbReference>
<dbReference type="PANTHER" id="PTHR46124">
    <property type="entry name" value="D-AMINOACYL-TRNA DEACYLASE"/>
    <property type="match status" value="1"/>
</dbReference>